<accession>A0A3E1KJS8</accession>
<keyword evidence="1" id="KW-1133">Transmembrane helix</keyword>
<comment type="caution">
    <text evidence="3">The sequence shown here is derived from an EMBL/GenBank/DDBJ whole genome shotgun (WGS) entry which is preliminary data.</text>
</comment>
<evidence type="ECO:0008006" key="6">
    <source>
        <dbReference type="Google" id="ProtNLM"/>
    </source>
</evidence>
<dbReference type="EMBL" id="QUZM01000017">
    <property type="protein sequence ID" value="RFF39029.1"/>
    <property type="molecule type" value="Genomic_DNA"/>
</dbReference>
<keyword evidence="1" id="KW-0812">Transmembrane</keyword>
<dbReference type="Proteomes" id="UP001167357">
    <property type="component" value="Unassembled WGS sequence"/>
</dbReference>
<dbReference type="GeneID" id="97209882"/>
<dbReference type="Proteomes" id="UP000259570">
    <property type="component" value="Unassembled WGS sequence"/>
</dbReference>
<name>A0A3E1KJS8_9XANT</name>
<evidence type="ECO:0000313" key="3">
    <source>
        <dbReference type="EMBL" id="RFF39029.1"/>
    </source>
</evidence>
<feature type="transmembrane region" description="Helical" evidence="1">
    <location>
        <begin position="14"/>
        <end position="35"/>
    </location>
</feature>
<reference evidence="3 4" key="1">
    <citation type="submission" date="2018-08" db="EMBL/GenBank/DDBJ databases">
        <title>Genome sequencing of X. nasturtii WHRI 8984.</title>
        <authorList>
            <person name="Studholme D.J."/>
            <person name="Mchugh J."/>
            <person name="Vicente J."/>
        </authorList>
    </citation>
    <scope>NUCLEOTIDE SEQUENCE [LARGE SCALE GENOMIC DNA]</scope>
    <source>
        <strain evidence="3 4">WHRI 8984</strain>
    </source>
</reference>
<evidence type="ECO:0000313" key="5">
    <source>
        <dbReference type="Proteomes" id="UP001167357"/>
    </source>
</evidence>
<organism evidence="3 4">
    <name type="scientific">Xanthomonas nasturtii</name>
    <dbReference type="NCBI Taxonomy" id="1843581"/>
    <lineage>
        <taxon>Bacteria</taxon>
        <taxon>Pseudomonadati</taxon>
        <taxon>Pseudomonadota</taxon>
        <taxon>Gammaproteobacteria</taxon>
        <taxon>Lysobacterales</taxon>
        <taxon>Lysobacteraceae</taxon>
        <taxon>Xanthomonas</taxon>
    </lineage>
</organism>
<dbReference type="EMBL" id="JAMBED010000026">
    <property type="protein sequence ID" value="MCL1552101.1"/>
    <property type="molecule type" value="Genomic_DNA"/>
</dbReference>
<evidence type="ECO:0000313" key="2">
    <source>
        <dbReference type="EMBL" id="MCL1552101.1"/>
    </source>
</evidence>
<proteinExistence type="predicted"/>
<evidence type="ECO:0000313" key="4">
    <source>
        <dbReference type="Proteomes" id="UP000259570"/>
    </source>
</evidence>
<protein>
    <recommendedName>
        <fullName evidence="6">DUF4393 domain-containing protein</fullName>
    </recommendedName>
</protein>
<reference evidence="2" key="2">
    <citation type="submission" date="2022-04" db="EMBL/GenBank/DDBJ databases">
        <title>Genomic comparison of 19 strains of Xanthomonas nasturtii, a newly emerging watercress pathogen.</title>
        <authorList>
            <person name="Harrison J."/>
            <person name="Greer S."/>
            <person name="Hussain R."/>
            <person name="Lascelles D."/>
            <person name="Roberts M."/>
            <person name="Carter B."/>
            <person name="Bryning A."/>
            <person name="Carroll S."/>
            <person name="Aspin A."/>
            <person name="Cruz L."/>
            <person name="Cruz J."/>
            <person name="Grant M."/>
            <person name="Vicente J."/>
            <person name="Studholme D.J."/>
        </authorList>
    </citation>
    <scope>NUCLEOTIDE SEQUENCE</scope>
    <source>
        <strain evidence="2">10016B</strain>
    </source>
</reference>
<dbReference type="OrthoDB" id="7063112at2"/>
<evidence type="ECO:0000256" key="1">
    <source>
        <dbReference type="SAM" id="Phobius"/>
    </source>
</evidence>
<keyword evidence="5" id="KW-1185">Reference proteome</keyword>
<keyword evidence="1" id="KW-0472">Membrane</keyword>
<dbReference type="AlphaFoldDB" id="A0A3E1KJS8"/>
<sequence length="209" mass="22990">MADDGLKGAEKRDLAIQTGLQLIPYVGGSLCTLYFGTKQEKRFKRIESFYAELAEELKQVKGAIPPVEKQDAPALEAIMESLHDKVEAEPTAEKRQFFLNYLKHTLLQPVSGNFDERKYFLTTLDEMSLLECELLAFINGSGQVQVGSIQKPGTEQYAMVGAIGRLKARGFLTASQGSFAIGGGADNSLQEIVQVSSFGKRFHSFCLDA</sequence>
<dbReference type="RefSeq" id="WP_064632849.1">
    <property type="nucleotide sequence ID" value="NZ_CP142004.2"/>
</dbReference>
<gene>
    <name evidence="3" type="ORF">DZD52_10585</name>
    <name evidence="2" type="ORF">M3O51_12505</name>
</gene>